<protein>
    <submittedName>
        <fullName evidence="3">Serine/threonine-protein kinase F</fullName>
        <ecNumber evidence="3">2.7.11.1</ecNumber>
    </submittedName>
</protein>
<evidence type="ECO:0000313" key="3">
    <source>
        <dbReference type="EMBL" id="KZL89537.1"/>
    </source>
</evidence>
<evidence type="ECO:0000256" key="1">
    <source>
        <dbReference type="PROSITE-ProRule" id="PRU10141"/>
    </source>
</evidence>
<dbReference type="Gene3D" id="3.30.200.20">
    <property type="entry name" value="Phosphorylase Kinase, domain 1"/>
    <property type="match status" value="1"/>
</dbReference>
<dbReference type="PATRIC" id="fig|1121326.3.peg.5092"/>
<dbReference type="GO" id="GO:0005524">
    <property type="term" value="F:ATP binding"/>
    <property type="evidence" value="ECO:0007669"/>
    <property type="project" value="UniProtKB-UniRule"/>
</dbReference>
<keyword evidence="3" id="KW-0808">Transferase</keyword>
<dbReference type="EMBL" id="LWAE01000008">
    <property type="protein sequence ID" value="KZL89537.1"/>
    <property type="molecule type" value="Genomic_DNA"/>
</dbReference>
<dbReference type="InterPro" id="IPR017441">
    <property type="entry name" value="Protein_kinase_ATP_BS"/>
</dbReference>
<keyword evidence="1" id="KW-0547">Nucleotide-binding</keyword>
<dbReference type="Gene3D" id="1.10.510.10">
    <property type="entry name" value="Transferase(Phosphotransferase) domain 1"/>
    <property type="match status" value="1"/>
</dbReference>
<organism evidence="3 4">
    <name type="scientific">Clostridium magnum DSM 2767</name>
    <dbReference type="NCBI Taxonomy" id="1121326"/>
    <lineage>
        <taxon>Bacteria</taxon>
        <taxon>Bacillati</taxon>
        <taxon>Bacillota</taxon>
        <taxon>Clostridia</taxon>
        <taxon>Eubacteriales</taxon>
        <taxon>Clostridiaceae</taxon>
        <taxon>Clostridium</taxon>
    </lineage>
</organism>
<keyword evidence="4" id="KW-1185">Reference proteome</keyword>
<dbReference type="Pfam" id="PF00069">
    <property type="entry name" value="Pkinase"/>
    <property type="match status" value="1"/>
</dbReference>
<keyword evidence="3" id="KW-0418">Kinase</keyword>
<evidence type="ECO:0000313" key="4">
    <source>
        <dbReference type="Proteomes" id="UP000076603"/>
    </source>
</evidence>
<feature type="binding site" evidence="1">
    <location>
        <position position="48"/>
    </location>
    <ligand>
        <name>ATP</name>
        <dbReference type="ChEBI" id="CHEBI:30616"/>
    </ligand>
</feature>
<gene>
    <name evidence="3" type="primary">spkF</name>
    <name evidence="3" type="ORF">CLMAG_50280</name>
</gene>
<reference evidence="3 4" key="1">
    <citation type="submission" date="2016-04" db="EMBL/GenBank/DDBJ databases">
        <title>Genome sequence of Clostridium magnum DSM 2767.</title>
        <authorList>
            <person name="Poehlein A."/>
            <person name="Uhlig R."/>
            <person name="Fischer R."/>
            <person name="Bahl H."/>
            <person name="Daniel R."/>
        </authorList>
    </citation>
    <scope>NUCLEOTIDE SEQUENCE [LARGE SCALE GENOMIC DNA]</scope>
    <source>
        <strain evidence="3 4">DSM 2767</strain>
    </source>
</reference>
<feature type="domain" description="Protein kinase" evidence="2">
    <location>
        <begin position="21"/>
        <end position="246"/>
    </location>
</feature>
<dbReference type="Proteomes" id="UP000076603">
    <property type="component" value="Unassembled WGS sequence"/>
</dbReference>
<sequence length="246" mass="29100">MVIKLFNRDTVYSPNQQLYGYTVLKVIGEGRYGICYLVFKDNKHFILKQLKRRILEKTRQKINFEAEILSVTQHESIPKFIKKIGNKDFFGYILEFKAGKTFEEIIFEDNYIFKRKEIYSIAIKLINILKYLHGINVVHRDIRVPNILYNNGNLYLLDFGLARWVDNKKYTADVDFSYIGDFLLHLYYTSFETKSIIGKPWYKELDLSAKESLFLKRLMGINKRYGNIIEVEEDLLSLSIDIQSES</sequence>
<dbReference type="PANTHER" id="PTHR24347">
    <property type="entry name" value="SERINE/THREONINE-PROTEIN KINASE"/>
    <property type="match status" value="1"/>
</dbReference>
<accession>A0A162R7A2</accession>
<dbReference type="SMART" id="SM00220">
    <property type="entry name" value="S_TKc"/>
    <property type="match status" value="1"/>
</dbReference>
<dbReference type="AlphaFoldDB" id="A0A162R7A2"/>
<dbReference type="InterPro" id="IPR000719">
    <property type="entry name" value="Prot_kinase_dom"/>
</dbReference>
<dbReference type="GO" id="GO:0004674">
    <property type="term" value="F:protein serine/threonine kinase activity"/>
    <property type="evidence" value="ECO:0007669"/>
    <property type="project" value="UniProtKB-EC"/>
</dbReference>
<dbReference type="STRING" id="1121326.CLMAG_50280"/>
<comment type="caution">
    <text evidence="3">The sequence shown here is derived from an EMBL/GenBank/DDBJ whole genome shotgun (WGS) entry which is preliminary data.</text>
</comment>
<dbReference type="RefSeq" id="WP_066628594.1">
    <property type="nucleotide sequence ID" value="NZ_FQXL01000007.1"/>
</dbReference>
<dbReference type="PROSITE" id="PS00107">
    <property type="entry name" value="PROTEIN_KINASE_ATP"/>
    <property type="match status" value="1"/>
</dbReference>
<keyword evidence="1" id="KW-0067">ATP-binding</keyword>
<dbReference type="InterPro" id="IPR011009">
    <property type="entry name" value="Kinase-like_dom_sf"/>
</dbReference>
<name>A0A162R7A2_9CLOT</name>
<proteinExistence type="predicted"/>
<dbReference type="SUPFAM" id="SSF56112">
    <property type="entry name" value="Protein kinase-like (PK-like)"/>
    <property type="match status" value="1"/>
</dbReference>
<dbReference type="OrthoDB" id="9788659at2"/>
<dbReference type="EC" id="2.7.11.1" evidence="3"/>
<dbReference type="CDD" id="cd00180">
    <property type="entry name" value="PKc"/>
    <property type="match status" value="1"/>
</dbReference>
<dbReference type="PROSITE" id="PS50011">
    <property type="entry name" value="PROTEIN_KINASE_DOM"/>
    <property type="match status" value="1"/>
</dbReference>
<evidence type="ECO:0000259" key="2">
    <source>
        <dbReference type="PROSITE" id="PS50011"/>
    </source>
</evidence>